<name>A0A813L3P1_POLGL</name>
<protein>
    <submittedName>
        <fullName evidence="2">Uncharacterized protein</fullName>
    </submittedName>
</protein>
<dbReference type="AlphaFoldDB" id="A0A813L3P1"/>
<dbReference type="Proteomes" id="UP000626109">
    <property type="component" value="Unassembled WGS sequence"/>
</dbReference>
<evidence type="ECO:0000313" key="3">
    <source>
        <dbReference type="Proteomes" id="UP000626109"/>
    </source>
</evidence>
<feature type="compositionally biased region" description="Basic and acidic residues" evidence="1">
    <location>
        <begin position="46"/>
        <end position="56"/>
    </location>
</feature>
<accession>A0A813L3P1</accession>
<organism evidence="2 3">
    <name type="scientific">Polarella glacialis</name>
    <name type="common">Dinoflagellate</name>
    <dbReference type="NCBI Taxonomy" id="89957"/>
    <lineage>
        <taxon>Eukaryota</taxon>
        <taxon>Sar</taxon>
        <taxon>Alveolata</taxon>
        <taxon>Dinophyceae</taxon>
        <taxon>Suessiales</taxon>
        <taxon>Suessiaceae</taxon>
        <taxon>Polarella</taxon>
    </lineage>
</organism>
<reference evidence="2" key="1">
    <citation type="submission" date="2021-02" db="EMBL/GenBank/DDBJ databases">
        <authorList>
            <person name="Dougan E. K."/>
            <person name="Rhodes N."/>
            <person name="Thang M."/>
            <person name="Chan C."/>
        </authorList>
    </citation>
    <scope>NUCLEOTIDE SEQUENCE</scope>
</reference>
<sequence length="133" mass="14861">VRVVDVVVLKLRPAGAATSEAPRLLIEMEEKFPDGRTRPTLRLPGTKREPHENARQTAERILSEMLNIKPEMVTFDFSNVVRQEEEIDSPSFPGVRTVYRKELVECIVSTTDPALLLQVGITNNKGFQAADSS</sequence>
<feature type="non-terminal residue" evidence="2">
    <location>
        <position position="133"/>
    </location>
</feature>
<evidence type="ECO:0000256" key="1">
    <source>
        <dbReference type="SAM" id="MobiDB-lite"/>
    </source>
</evidence>
<feature type="region of interest" description="Disordered" evidence="1">
    <location>
        <begin position="35"/>
        <end position="56"/>
    </location>
</feature>
<proteinExistence type="predicted"/>
<dbReference type="InterPro" id="IPR015797">
    <property type="entry name" value="NUDIX_hydrolase-like_dom_sf"/>
</dbReference>
<comment type="caution">
    <text evidence="2">The sequence shown here is derived from an EMBL/GenBank/DDBJ whole genome shotgun (WGS) entry which is preliminary data.</text>
</comment>
<dbReference type="SUPFAM" id="SSF55811">
    <property type="entry name" value="Nudix"/>
    <property type="match status" value="1"/>
</dbReference>
<feature type="non-terminal residue" evidence="2">
    <location>
        <position position="1"/>
    </location>
</feature>
<evidence type="ECO:0000313" key="2">
    <source>
        <dbReference type="EMBL" id="CAE8714617.1"/>
    </source>
</evidence>
<dbReference type="EMBL" id="CAJNNW010032658">
    <property type="protein sequence ID" value="CAE8714617.1"/>
    <property type="molecule type" value="Genomic_DNA"/>
</dbReference>
<gene>
    <name evidence="2" type="ORF">PGLA2088_LOCUS38102</name>
</gene>